<dbReference type="SUPFAM" id="SSF48452">
    <property type="entry name" value="TPR-like"/>
    <property type="match status" value="1"/>
</dbReference>
<accession>A0A9W8AAK1</accession>
<feature type="region of interest" description="Disordered" evidence="2">
    <location>
        <begin position="353"/>
        <end position="428"/>
    </location>
</feature>
<dbReference type="Gene3D" id="1.25.40.10">
    <property type="entry name" value="Tetratricopeptide repeat domain"/>
    <property type="match status" value="1"/>
</dbReference>
<dbReference type="AlphaFoldDB" id="A0A9W8AAK1"/>
<evidence type="ECO:0000313" key="4">
    <source>
        <dbReference type="Proteomes" id="UP001150569"/>
    </source>
</evidence>
<dbReference type="InterPro" id="IPR011990">
    <property type="entry name" value="TPR-like_helical_dom_sf"/>
</dbReference>
<sequence length="428" mass="48852">MLLGTIGRNLLQRPGFIPTTRPLLALARPCLATDPALHLLTVVRWKMSGMGPRPLPPEDVRIDNQGRVVVGDCYLVTQPYPQNKIPNRAAARHIKKFHFTKKRTERNQRLWQFYSKVRERNGQCYLKSNDYHFMLDRFIFSSKKMYKTYVDYNDKKAHLVSTPLVQISMDDRTIVRTLCADWLDAFKEGERQVEAITPLEWATVFLGRPPPYLIQMEADDFDRIVYAYGLLGDVDTAIGVIENEVIPRGYRPSTASVNQLILACGQLGHIEQAEALYQKRLPQWGLTANGRILTSMVTMYAKDGRLDAAHQIFDQIVQRRFDVYQAFTELSEAYHNAGRPKMSLTLRQELVRNGLPLTPPPRDSRGYSPWDPSRVKGKLLYGRAGRQGLSPPTSSSAPRPAPRRTDESWESSVQDRGNPQNTEELPEL</sequence>
<reference evidence="3" key="1">
    <citation type="submission" date="2022-07" db="EMBL/GenBank/DDBJ databases">
        <title>Phylogenomic reconstructions and comparative analyses of Kickxellomycotina fungi.</title>
        <authorList>
            <person name="Reynolds N.K."/>
            <person name="Stajich J.E."/>
            <person name="Barry K."/>
            <person name="Grigoriev I.V."/>
            <person name="Crous P."/>
            <person name="Smith M.E."/>
        </authorList>
    </citation>
    <scope>NUCLEOTIDE SEQUENCE</scope>
    <source>
        <strain evidence="3">RSA 861</strain>
    </source>
</reference>
<evidence type="ECO:0000256" key="2">
    <source>
        <dbReference type="SAM" id="MobiDB-lite"/>
    </source>
</evidence>
<dbReference type="InterPro" id="IPR002885">
    <property type="entry name" value="PPR_rpt"/>
</dbReference>
<proteinExistence type="predicted"/>
<protein>
    <submittedName>
        <fullName evidence="3">Uncharacterized protein</fullName>
    </submittedName>
</protein>
<feature type="compositionally biased region" description="Polar residues" evidence="2">
    <location>
        <begin position="410"/>
        <end position="428"/>
    </location>
</feature>
<dbReference type="Pfam" id="PF01535">
    <property type="entry name" value="PPR"/>
    <property type="match status" value="2"/>
</dbReference>
<name>A0A9W8AAK1_9FUNG</name>
<dbReference type="EMBL" id="JANBPT010000354">
    <property type="protein sequence ID" value="KAJ1923110.1"/>
    <property type="molecule type" value="Genomic_DNA"/>
</dbReference>
<organism evidence="3 4">
    <name type="scientific">Tieghemiomyces parasiticus</name>
    <dbReference type="NCBI Taxonomy" id="78921"/>
    <lineage>
        <taxon>Eukaryota</taxon>
        <taxon>Fungi</taxon>
        <taxon>Fungi incertae sedis</taxon>
        <taxon>Zoopagomycota</taxon>
        <taxon>Kickxellomycotina</taxon>
        <taxon>Dimargaritomycetes</taxon>
        <taxon>Dimargaritales</taxon>
        <taxon>Dimargaritaceae</taxon>
        <taxon>Tieghemiomyces</taxon>
    </lineage>
</organism>
<evidence type="ECO:0000256" key="1">
    <source>
        <dbReference type="PROSITE-ProRule" id="PRU00708"/>
    </source>
</evidence>
<dbReference type="PANTHER" id="PTHR46862">
    <property type="entry name" value="OS07G0661900 PROTEIN"/>
    <property type="match status" value="1"/>
</dbReference>
<dbReference type="PANTHER" id="PTHR46862:SF3">
    <property type="entry name" value="OS07G0661900 PROTEIN"/>
    <property type="match status" value="1"/>
</dbReference>
<gene>
    <name evidence="3" type="ORF">IWQ60_006081</name>
</gene>
<feature type="repeat" description="PPR" evidence="1">
    <location>
        <begin position="289"/>
        <end position="323"/>
    </location>
</feature>
<dbReference type="Proteomes" id="UP001150569">
    <property type="component" value="Unassembled WGS sequence"/>
</dbReference>
<keyword evidence="4" id="KW-1185">Reference proteome</keyword>
<dbReference type="OrthoDB" id="185373at2759"/>
<dbReference type="PROSITE" id="PS51375">
    <property type="entry name" value="PPR"/>
    <property type="match status" value="1"/>
</dbReference>
<evidence type="ECO:0000313" key="3">
    <source>
        <dbReference type="EMBL" id="KAJ1923110.1"/>
    </source>
</evidence>
<comment type="caution">
    <text evidence="3">The sequence shown here is derived from an EMBL/GenBank/DDBJ whole genome shotgun (WGS) entry which is preliminary data.</text>
</comment>